<evidence type="ECO:0000313" key="1">
    <source>
        <dbReference type="EMBL" id="CAG7821424.1"/>
    </source>
</evidence>
<dbReference type="AlphaFoldDB" id="A0A8J2KXY9"/>
<evidence type="ECO:0000313" key="2">
    <source>
        <dbReference type="Proteomes" id="UP000708208"/>
    </source>
</evidence>
<comment type="caution">
    <text evidence="1">The sequence shown here is derived from an EMBL/GenBank/DDBJ whole genome shotgun (WGS) entry which is preliminary data.</text>
</comment>
<gene>
    <name evidence="1" type="ORF">AFUS01_LOCUS31763</name>
</gene>
<organism evidence="1 2">
    <name type="scientific">Allacma fusca</name>
    <dbReference type="NCBI Taxonomy" id="39272"/>
    <lineage>
        <taxon>Eukaryota</taxon>
        <taxon>Metazoa</taxon>
        <taxon>Ecdysozoa</taxon>
        <taxon>Arthropoda</taxon>
        <taxon>Hexapoda</taxon>
        <taxon>Collembola</taxon>
        <taxon>Symphypleona</taxon>
        <taxon>Sminthuridae</taxon>
        <taxon>Allacma</taxon>
    </lineage>
</organism>
<accession>A0A8J2KXY9</accession>
<reference evidence="1" key="1">
    <citation type="submission" date="2021-06" db="EMBL/GenBank/DDBJ databases">
        <authorList>
            <person name="Hodson N. C."/>
            <person name="Mongue J. A."/>
            <person name="Jaron S. K."/>
        </authorList>
    </citation>
    <scope>NUCLEOTIDE SEQUENCE</scope>
</reference>
<protein>
    <submittedName>
        <fullName evidence="1">Uncharacterized protein</fullName>
    </submittedName>
</protein>
<proteinExistence type="predicted"/>
<dbReference type="EMBL" id="CAJVCH010510891">
    <property type="protein sequence ID" value="CAG7821424.1"/>
    <property type="molecule type" value="Genomic_DNA"/>
</dbReference>
<name>A0A8J2KXY9_9HEXA</name>
<sequence length="81" mass="8873">MTTLDIILVKDQCHITIPTETENVLGSQLTGYMLPAFVGHILKVHKLTELLVTQRALVGTTKTPGECEMPRALLRFAGSPI</sequence>
<dbReference type="Proteomes" id="UP000708208">
    <property type="component" value="Unassembled WGS sequence"/>
</dbReference>
<keyword evidence="2" id="KW-1185">Reference proteome</keyword>